<dbReference type="InterPro" id="IPR012942">
    <property type="entry name" value="SRR1-like"/>
</dbReference>
<reference evidence="3" key="1">
    <citation type="journal article" date="2021" name="Open Biol.">
        <title>Shared evolutionary footprints suggest mitochondrial oxidative damage underlies multiple complex I losses in fungi.</title>
        <authorList>
            <person name="Schikora-Tamarit M.A."/>
            <person name="Marcet-Houben M."/>
            <person name="Nosek J."/>
            <person name="Gabaldon T."/>
        </authorList>
    </citation>
    <scope>NUCLEOTIDE SEQUENCE</scope>
    <source>
        <strain evidence="3">CBS6075</strain>
    </source>
</reference>
<evidence type="ECO:0000256" key="1">
    <source>
        <dbReference type="ARBA" id="ARBA00009856"/>
    </source>
</evidence>
<reference evidence="3" key="2">
    <citation type="submission" date="2021-01" db="EMBL/GenBank/DDBJ databases">
        <authorList>
            <person name="Schikora-Tamarit M.A."/>
        </authorList>
    </citation>
    <scope>NUCLEOTIDE SEQUENCE</scope>
    <source>
        <strain evidence="3">CBS6075</strain>
    </source>
</reference>
<feature type="domain" description="SRR1-like" evidence="2">
    <location>
        <begin position="59"/>
        <end position="241"/>
    </location>
</feature>
<keyword evidence="4" id="KW-1185">Reference proteome</keyword>
<dbReference type="GO" id="GO:0005737">
    <property type="term" value="C:cytoplasm"/>
    <property type="evidence" value="ECO:0007669"/>
    <property type="project" value="TreeGrafter"/>
</dbReference>
<accession>A0A9P8NVK5</accession>
<evidence type="ECO:0000313" key="3">
    <source>
        <dbReference type="EMBL" id="KAH3660510.1"/>
    </source>
</evidence>
<dbReference type="Proteomes" id="UP000769157">
    <property type="component" value="Unassembled WGS sequence"/>
</dbReference>
<dbReference type="PANTHER" id="PTHR28626:SF3">
    <property type="entry name" value="SRR1-LIKE PROTEIN"/>
    <property type="match status" value="1"/>
</dbReference>
<dbReference type="PANTHER" id="PTHR28626">
    <property type="entry name" value="SRR1-LIKE PROTEIN"/>
    <property type="match status" value="1"/>
</dbReference>
<protein>
    <recommendedName>
        <fullName evidence="2">SRR1-like domain-containing protein</fullName>
    </recommendedName>
</protein>
<name>A0A9P8NVK5_9ASCO</name>
<comment type="similarity">
    <text evidence="1">Belongs to the SRR1 family.</text>
</comment>
<dbReference type="Pfam" id="PF07985">
    <property type="entry name" value="SRR1"/>
    <property type="match status" value="1"/>
</dbReference>
<comment type="caution">
    <text evidence="3">The sequence shown here is derived from an EMBL/GenBank/DDBJ whole genome shotgun (WGS) entry which is preliminary data.</text>
</comment>
<dbReference type="AlphaFoldDB" id="A0A9P8NVK5"/>
<evidence type="ECO:0000313" key="4">
    <source>
        <dbReference type="Proteomes" id="UP000769157"/>
    </source>
</evidence>
<proteinExistence type="inferred from homology"/>
<dbReference type="InterPro" id="IPR040044">
    <property type="entry name" value="SRR1L"/>
</dbReference>
<dbReference type="EMBL" id="JAEUBE010000504">
    <property type="protein sequence ID" value="KAH3660510.1"/>
    <property type="molecule type" value="Genomic_DNA"/>
</dbReference>
<dbReference type="RefSeq" id="XP_046058213.1">
    <property type="nucleotide sequence ID" value="XM_046208455.1"/>
</dbReference>
<sequence>MVSQTEPSNEFQVVSRAKRPQRPVDVFARAKSNLARHETALSKSTFFLELVSKLDSWKLQNRTDWSCLRCLALGQPVEHSQALYQLAFLNLLAKRYNIRSVSLYDPAFTKQDEQLLCDLDYKVEEFFEEKETDSILFYIPHSPISLLETVFLTRPKWIITNDVSLYTNKYTSKEYKDKYPQCATISHNIGRTKDDGFTVVASKKKKVQVKTDFPKLALSVQKLGPDSSNQWGNAFSDLCLYLFSA</sequence>
<dbReference type="OrthoDB" id="551431at2759"/>
<organism evidence="3 4">
    <name type="scientific">Ogataea philodendri</name>
    <dbReference type="NCBI Taxonomy" id="1378263"/>
    <lineage>
        <taxon>Eukaryota</taxon>
        <taxon>Fungi</taxon>
        <taxon>Dikarya</taxon>
        <taxon>Ascomycota</taxon>
        <taxon>Saccharomycotina</taxon>
        <taxon>Pichiomycetes</taxon>
        <taxon>Pichiales</taxon>
        <taxon>Pichiaceae</taxon>
        <taxon>Ogataea</taxon>
    </lineage>
</organism>
<dbReference type="GeneID" id="70239060"/>
<gene>
    <name evidence="3" type="ORF">OGAPHI_007096</name>
</gene>
<dbReference type="GO" id="GO:0005634">
    <property type="term" value="C:nucleus"/>
    <property type="evidence" value="ECO:0007669"/>
    <property type="project" value="TreeGrafter"/>
</dbReference>
<evidence type="ECO:0000259" key="2">
    <source>
        <dbReference type="Pfam" id="PF07985"/>
    </source>
</evidence>